<comment type="similarity">
    <text evidence="7">Belongs to the binding-protein-dependent transport system permease family.</text>
</comment>
<evidence type="ECO:0000256" key="2">
    <source>
        <dbReference type="ARBA" id="ARBA00022448"/>
    </source>
</evidence>
<keyword evidence="6 7" id="KW-0472">Membrane</keyword>
<proteinExistence type="inferred from homology"/>
<feature type="domain" description="ABC transmembrane type-1" evidence="8">
    <location>
        <begin position="96"/>
        <end position="287"/>
    </location>
</feature>
<dbReference type="EMBL" id="JYIW01000025">
    <property type="protein sequence ID" value="KJL28788.1"/>
    <property type="molecule type" value="Genomic_DNA"/>
</dbReference>
<dbReference type="OrthoDB" id="2063054at2"/>
<dbReference type="InterPro" id="IPR000515">
    <property type="entry name" value="MetI-like"/>
</dbReference>
<dbReference type="CDD" id="cd06261">
    <property type="entry name" value="TM_PBP2"/>
    <property type="match status" value="1"/>
</dbReference>
<evidence type="ECO:0000256" key="3">
    <source>
        <dbReference type="ARBA" id="ARBA00022475"/>
    </source>
</evidence>
<feature type="transmembrane region" description="Helical" evidence="7">
    <location>
        <begin position="92"/>
        <end position="119"/>
    </location>
</feature>
<evidence type="ECO:0000256" key="1">
    <source>
        <dbReference type="ARBA" id="ARBA00004651"/>
    </source>
</evidence>
<evidence type="ECO:0000259" key="8">
    <source>
        <dbReference type="PROSITE" id="PS50928"/>
    </source>
</evidence>
<dbReference type="PROSITE" id="PS50928">
    <property type="entry name" value="ABC_TM1"/>
    <property type="match status" value="1"/>
</dbReference>
<dbReference type="Gene3D" id="1.10.3720.10">
    <property type="entry name" value="MetI-like"/>
    <property type="match status" value="1"/>
</dbReference>
<name>A0A0F0L6M1_9MICO</name>
<keyword evidence="4 7" id="KW-0812">Transmembrane</keyword>
<dbReference type="GO" id="GO:0055085">
    <property type="term" value="P:transmembrane transport"/>
    <property type="evidence" value="ECO:0007669"/>
    <property type="project" value="InterPro"/>
</dbReference>
<gene>
    <name evidence="9" type="primary">lacG_3</name>
    <name evidence="9" type="ORF">RS83_02269</name>
</gene>
<protein>
    <submittedName>
        <fullName evidence="9">Lactose transport system permease protein LacG</fullName>
    </submittedName>
</protein>
<feature type="transmembrane region" description="Helical" evidence="7">
    <location>
        <begin position="207"/>
        <end position="232"/>
    </location>
</feature>
<comment type="subcellular location">
    <subcellularLocation>
        <location evidence="1 7">Cell membrane</location>
        <topology evidence="1 7">Multi-pass membrane protein</topology>
    </subcellularLocation>
</comment>
<dbReference type="AlphaFoldDB" id="A0A0F0L6M1"/>
<dbReference type="PANTHER" id="PTHR43744">
    <property type="entry name" value="ABC TRANSPORTER PERMEASE PROTEIN MG189-RELATED-RELATED"/>
    <property type="match status" value="1"/>
</dbReference>
<sequence length="302" mass="33692">MTMEDTSTRAMVAPAARRTPRRRNVLTNAKKRPTAWTYILILALTAFFVGPFIWLVLAALKTPAEWASLPISILPEEAQWNNFVSALTDMNFIGYAGNSLFVATTYSVLITLSSAAVGFGFARLRAPGKKALFMVVLATMMIPQILTLLPTYVMFARIGLLNTYWPWVLWGLAASPYMVFLFRQFFSSLPKELEDAAIIDGAGWFRIFATIFLPLSRPILITSFLLSFTWTWGDYIAPALLLDLDRTTLAVAITAWYQDPNGNVIPTIQAAAAVMYIIPVLLIFFFAQRYFVQSNVSSGIKG</sequence>
<evidence type="ECO:0000256" key="5">
    <source>
        <dbReference type="ARBA" id="ARBA00022989"/>
    </source>
</evidence>
<feature type="transmembrane region" description="Helical" evidence="7">
    <location>
        <begin position="35"/>
        <end position="60"/>
    </location>
</feature>
<feature type="transmembrane region" description="Helical" evidence="7">
    <location>
        <begin position="167"/>
        <end position="186"/>
    </location>
</feature>
<keyword evidence="3" id="KW-1003">Cell membrane</keyword>
<organism evidence="9 10">
    <name type="scientific">Microbacterium oxydans</name>
    <dbReference type="NCBI Taxonomy" id="82380"/>
    <lineage>
        <taxon>Bacteria</taxon>
        <taxon>Bacillati</taxon>
        <taxon>Actinomycetota</taxon>
        <taxon>Actinomycetes</taxon>
        <taxon>Micrococcales</taxon>
        <taxon>Microbacteriaceae</taxon>
        <taxon>Microbacterium</taxon>
    </lineage>
</organism>
<keyword evidence="5 7" id="KW-1133">Transmembrane helix</keyword>
<feature type="transmembrane region" description="Helical" evidence="7">
    <location>
        <begin position="268"/>
        <end position="287"/>
    </location>
</feature>
<dbReference type="GO" id="GO:0005886">
    <property type="term" value="C:plasma membrane"/>
    <property type="evidence" value="ECO:0007669"/>
    <property type="project" value="UniProtKB-SubCell"/>
</dbReference>
<dbReference type="PANTHER" id="PTHR43744:SF8">
    <property type="entry name" value="SN-GLYCEROL-3-PHOSPHATE TRANSPORT SYSTEM PERMEASE PROTEIN UGPE"/>
    <property type="match status" value="1"/>
</dbReference>
<dbReference type="Pfam" id="PF00528">
    <property type="entry name" value="BPD_transp_1"/>
    <property type="match status" value="1"/>
</dbReference>
<reference evidence="9 10" key="1">
    <citation type="submission" date="2015-02" db="EMBL/GenBank/DDBJ databases">
        <title>Draft genome sequences of ten Microbacterium spp. with emphasis on heavy metal contaminated environments.</title>
        <authorList>
            <person name="Corretto E."/>
        </authorList>
    </citation>
    <scope>NUCLEOTIDE SEQUENCE [LARGE SCALE GENOMIC DNA]</scope>
    <source>
        <strain evidence="9 10">BEL4b</strain>
    </source>
</reference>
<feature type="transmembrane region" description="Helical" evidence="7">
    <location>
        <begin position="131"/>
        <end position="155"/>
    </location>
</feature>
<evidence type="ECO:0000256" key="4">
    <source>
        <dbReference type="ARBA" id="ARBA00022692"/>
    </source>
</evidence>
<accession>A0A0F0L6M1</accession>
<dbReference type="InterPro" id="IPR035906">
    <property type="entry name" value="MetI-like_sf"/>
</dbReference>
<keyword evidence="2 7" id="KW-0813">Transport</keyword>
<evidence type="ECO:0000256" key="6">
    <source>
        <dbReference type="ARBA" id="ARBA00023136"/>
    </source>
</evidence>
<dbReference type="Proteomes" id="UP000033640">
    <property type="component" value="Unassembled WGS sequence"/>
</dbReference>
<dbReference type="RefSeq" id="WP_082071643.1">
    <property type="nucleotide sequence ID" value="NZ_JYIW01000025.1"/>
</dbReference>
<dbReference type="PATRIC" id="fig|82380.11.peg.2304"/>
<evidence type="ECO:0000256" key="7">
    <source>
        <dbReference type="RuleBase" id="RU363032"/>
    </source>
</evidence>
<dbReference type="SUPFAM" id="SSF161098">
    <property type="entry name" value="MetI-like"/>
    <property type="match status" value="1"/>
</dbReference>
<evidence type="ECO:0000313" key="10">
    <source>
        <dbReference type="Proteomes" id="UP000033640"/>
    </source>
</evidence>
<comment type="caution">
    <text evidence="9">The sequence shown here is derived from an EMBL/GenBank/DDBJ whole genome shotgun (WGS) entry which is preliminary data.</text>
</comment>
<evidence type="ECO:0000313" key="9">
    <source>
        <dbReference type="EMBL" id="KJL28788.1"/>
    </source>
</evidence>